<protein>
    <submittedName>
        <fullName evidence="1">Uncharacterized protein</fullName>
    </submittedName>
</protein>
<dbReference type="Proteomes" id="UP000309997">
    <property type="component" value="Unassembled WGS sequence"/>
</dbReference>
<accession>A0ACC4B682</accession>
<organism evidence="1 2">
    <name type="scientific">Populus alba</name>
    <name type="common">White poplar</name>
    <dbReference type="NCBI Taxonomy" id="43335"/>
    <lineage>
        <taxon>Eukaryota</taxon>
        <taxon>Viridiplantae</taxon>
        <taxon>Streptophyta</taxon>
        <taxon>Embryophyta</taxon>
        <taxon>Tracheophyta</taxon>
        <taxon>Spermatophyta</taxon>
        <taxon>Magnoliopsida</taxon>
        <taxon>eudicotyledons</taxon>
        <taxon>Gunneridae</taxon>
        <taxon>Pentapetalae</taxon>
        <taxon>rosids</taxon>
        <taxon>fabids</taxon>
        <taxon>Malpighiales</taxon>
        <taxon>Salicaceae</taxon>
        <taxon>Saliceae</taxon>
        <taxon>Populus</taxon>
    </lineage>
</organism>
<evidence type="ECO:0000313" key="1">
    <source>
        <dbReference type="EMBL" id="KAL3574093.1"/>
    </source>
</evidence>
<gene>
    <name evidence="1" type="ORF">D5086_024706</name>
</gene>
<keyword evidence="2" id="KW-1185">Reference proteome</keyword>
<dbReference type="EMBL" id="RCHU02000013">
    <property type="protein sequence ID" value="KAL3574093.1"/>
    <property type="molecule type" value="Genomic_DNA"/>
</dbReference>
<sequence>MGCCKPYTLVEFEGFFLTDLTSLHLRDSGWNITRNHSSPVDERQKTSQYFQRYDRKHGLGLGRKEVVGYGMHKFPLKEIELFEPEVDGNWEEKIDQEISEKIHFLQSFLRSEHLDIPAFLQNEASWLHDAITKSFIVVLNAKSLSLDAIEFEESMRAARLDSKVSQVEALRAQTGRSNYPYMEAEPGELTVEDVERFPSLYKDVVTKYTHLCFGISLYNQNRTISS</sequence>
<evidence type="ECO:0000313" key="2">
    <source>
        <dbReference type="Proteomes" id="UP000309997"/>
    </source>
</evidence>
<name>A0ACC4B682_POPAL</name>
<reference evidence="1 2" key="1">
    <citation type="journal article" date="2024" name="Plant Biotechnol. J.">
        <title>Genome and CRISPR/Cas9 system of a widespread forest tree (Populus alba) in the world.</title>
        <authorList>
            <person name="Liu Y.J."/>
            <person name="Jiang P.F."/>
            <person name="Han X.M."/>
            <person name="Li X.Y."/>
            <person name="Wang H.M."/>
            <person name="Wang Y.J."/>
            <person name="Wang X.X."/>
            <person name="Zeng Q.Y."/>
        </authorList>
    </citation>
    <scope>NUCLEOTIDE SEQUENCE [LARGE SCALE GENOMIC DNA]</scope>
    <source>
        <strain evidence="2">cv. PAL-ZL1</strain>
    </source>
</reference>
<proteinExistence type="predicted"/>
<comment type="caution">
    <text evidence="1">The sequence shown here is derived from an EMBL/GenBank/DDBJ whole genome shotgun (WGS) entry which is preliminary data.</text>
</comment>